<gene>
    <name evidence="2" type="ORF">MHBO_003151</name>
</gene>
<name>A0ABV2AQ07_9EUKA</name>
<dbReference type="EMBL" id="JBDODL010001564">
    <property type="protein sequence ID" value="MES1921624.1"/>
    <property type="molecule type" value="Genomic_DNA"/>
</dbReference>
<organism evidence="2 3">
    <name type="scientific">Bonamia ostreae</name>
    <dbReference type="NCBI Taxonomy" id="126728"/>
    <lineage>
        <taxon>Eukaryota</taxon>
        <taxon>Sar</taxon>
        <taxon>Rhizaria</taxon>
        <taxon>Endomyxa</taxon>
        <taxon>Ascetosporea</taxon>
        <taxon>Haplosporida</taxon>
        <taxon>Bonamia</taxon>
    </lineage>
</organism>
<evidence type="ECO:0000313" key="3">
    <source>
        <dbReference type="Proteomes" id="UP001439008"/>
    </source>
</evidence>
<accession>A0ABV2AQ07</accession>
<protein>
    <submittedName>
        <fullName evidence="2">Uncharacterized protein</fullName>
    </submittedName>
</protein>
<sequence length="107" mass="12726">MSENNDDLDESENESERNLIKEEILGGVLERKNKLLNEQLLQSNLDAKLALIRSRKRRSESGLNDKDLHLEFVLRFFELKEKKKDEKLKKLEEDLRRAEIKLNSFKK</sequence>
<evidence type="ECO:0000256" key="1">
    <source>
        <dbReference type="SAM" id="Coils"/>
    </source>
</evidence>
<reference evidence="2 3" key="1">
    <citation type="journal article" date="2024" name="BMC Biol.">
        <title>Comparative genomics of Ascetosporea gives new insight into the evolutionary basis for animal parasitism in Rhizaria.</title>
        <authorList>
            <person name="Hiltunen Thoren M."/>
            <person name="Onut-Brannstrom I."/>
            <person name="Alfjorden A."/>
            <person name="Peckova H."/>
            <person name="Swords F."/>
            <person name="Hooper C."/>
            <person name="Holzer A.S."/>
            <person name="Bass D."/>
            <person name="Burki F."/>
        </authorList>
    </citation>
    <scope>NUCLEOTIDE SEQUENCE [LARGE SCALE GENOMIC DNA]</scope>
    <source>
        <strain evidence="2">20-A016</strain>
    </source>
</reference>
<keyword evidence="3" id="KW-1185">Reference proteome</keyword>
<keyword evidence="1" id="KW-0175">Coiled coil</keyword>
<dbReference type="Proteomes" id="UP001439008">
    <property type="component" value="Unassembled WGS sequence"/>
</dbReference>
<feature type="coiled-coil region" evidence="1">
    <location>
        <begin position="74"/>
        <end position="101"/>
    </location>
</feature>
<evidence type="ECO:0000313" key="2">
    <source>
        <dbReference type="EMBL" id="MES1921624.1"/>
    </source>
</evidence>
<comment type="caution">
    <text evidence="2">The sequence shown here is derived from an EMBL/GenBank/DDBJ whole genome shotgun (WGS) entry which is preliminary data.</text>
</comment>
<proteinExistence type="predicted"/>